<proteinExistence type="predicted"/>
<dbReference type="InterPro" id="IPR002999">
    <property type="entry name" value="Tudor"/>
</dbReference>
<dbReference type="SMART" id="SM00333">
    <property type="entry name" value="TUDOR"/>
    <property type="match status" value="1"/>
</dbReference>
<sequence length="200" mass="22822">MDSESFIDDNTVSNDTKNPALSNIPSNLPTEFKAFPCMEEGDIGMLYTAKSFVEVIPSKAPDKSDFKVGDNVVAMWSEDEEYYFGKIVQIAEDSEFSIVKFYHYGNLDEVDTEHILEINDESSQLVQDQDNKKSYEKQFEAKRAQIYNTIYSKPTDRKALLEEIKSKLKPPLSLEDARDCLAASWFMSGYYAGFIEVHNC</sequence>
<name>A0ABD2Q0J9_9PLAT</name>
<dbReference type="Pfam" id="PF00567">
    <property type="entry name" value="TUDOR"/>
    <property type="match status" value="1"/>
</dbReference>
<dbReference type="EMBL" id="JBJKFK010001474">
    <property type="protein sequence ID" value="KAL3313000.1"/>
    <property type="molecule type" value="Genomic_DNA"/>
</dbReference>
<evidence type="ECO:0000313" key="3">
    <source>
        <dbReference type="EMBL" id="KAL3313000.1"/>
    </source>
</evidence>
<protein>
    <recommendedName>
        <fullName evidence="2">Tudor domain-containing protein</fullName>
    </recommendedName>
</protein>
<comment type="caution">
    <text evidence="3">The sequence shown here is derived from an EMBL/GenBank/DDBJ whole genome shotgun (WGS) entry which is preliminary data.</text>
</comment>
<feature type="domain" description="Tudor" evidence="2">
    <location>
        <begin position="65"/>
        <end position="125"/>
    </location>
</feature>
<evidence type="ECO:0000256" key="1">
    <source>
        <dbReference type="SAM" id="MobiDB-lite"/>
    </source>
</evidence>
<feature type="region of interest" description="Disordered" evidence="1">
    <location>
        <begin position="1"/>
        <end position="23"/>
    </location>
</feature>
<reference evidence="3 4" key="1">
    <citation type="submission" date="2024-11" db="EMBL/GenBank/DDBJ databases">
        <title>Adaptive evolution of stress response genes in parasites aligns with host niche diversity.</title>
        <authorList>
            <person name="Hahn C."/>
            <person name="Resl P."/>
        </authorList>
    </citation>
    <scope>NUCLEOTIDE SEQUENCE [LARGE SCALE GENOMIC DNA]</scope>
    <source>
        <strain evidence="3">EGGRZ-B1_66</strain>
        <tissue evidence="3">Body</tissue>
    </source>
</reference>
<feature type="compositionally biased region" description="Polar residues" evidence="1">
    <location>
        <begin position="8"/>
        <end position="23"/>
    </location>
</feature>
<dbReference type="AlphaFoldDB" id="A0ABD2Q0J9"/>
<dbReference type="SUPFAM" id="SSF63748">
    <property type="entry name" value="Tudor/PWWP/MBT"/>
    <property type="match status" value="1"/>
</dbReference>
<gene>
    <name evidence="3" type="ORF">Ciccas_008402</name>
</gene>
<organism evidence="3 4">
    <name type="scientific">Cichlidogyrus casuarinus</name>
    <dbReference type="NCBI Taxonomy" id="1844966"/>
    <lineage>
        <taxon>Eukaryota</taxon>
        <taxon>Metazoa</taxon>
        <taxon>Spiralia</taxon>
        <taxon>Lophotrochozoa</taxon>
        <taxon>Platyhelminthes</taxon>
        <taxon>Monogenea</taxon>
        <taxon>Monopisthocotylea</taxon>
        <taxon>Dactylogyridea</taxon>
        <taxon>Ancyrocephalidae</taxon>
        <taxon>Cichlidogyrus</taxon>
    </lineage>
</organism>
<dbReference type="Proteomes" id="UP001626550">
    <property type="component" value="Unassembled WGS sequence"/>
</dbReference>
<dbReference type="Gene3D" id="2.30.30.140">
    <property type="match status" value="1"/>
</dbReference>
<evidence type="ECO:0000259" key="2">
    <source>
        <dbReference type="PROSITE" id="PS50304"/>
    </source>
</evidence>
<keyword evidence="4" id="KW-1185">Reference proteome</keyword>
<dbReference type="PROSITE" id="PS50304">
    <property type="entry name" value="TUDOR"/>
    <property type="match status" value="1"/>
</dbReference>
<evidence type="ECO:0000313" key="4">
    <source>
        <dbReference type="Proteomes" id="UP001626550"/>
    </source>
</evidence>
<accession>A0ABD2Q0J9</accession>